<dbReference type="FunFam" id="3.40.50.1360:FF:000001">
    <property type="entry name" value="Ribose-5-phosphate isomerase A"/>
    <property type="match status" value="1"/>
</dbReference>
<dbReference type="Gene3D" id="3.40.50.1360">
    <property type="match status" value="1"/>
</dbReference>
<comment type="function">
    <text evidence="3">Catalyzes the reversible conversion of ribose-5-phosphate to ribulose 5-phosphate.</text>
</comment>
<dbReference type="SUPFAM" id="SSF75445">
    <property type="entry name" value="D-ribose-5-phosphate isomerase (RpiA), lid domain"/>
    <property type="match status" value="1"/>
</dbReference>
<protein>
    <recommendedName>
        <fullName evidence="3">Ribose-5-phosphate isomerase A</fullName>
        <ecNumber evidence="3">5.3.1.6</ecNumber>
    </recommendedName>
    <alternativeName>
        <fullName evidence="3">Phosphoriboisomerase A</fullName>
        <shortName evidence="3">PRI</shortName>
    </alternativeName>
</protein>
<dbReference type="AlphaFoldDB" id="A0A7W5AZI3"/>
<dbReference type="InterPro" id="IPR004788">
    <property type="entry name" value="Ribose5P_isomerase_type_A"/>
</dbReference>
<dbReference type="HAMAP" id="MF_00170">
    <property type="entry name" value="Rib_5P_isom_A"/>
    <property type="match status" value="1"/>
</dbReference>
<dbReference type="PANTHER" id="PTHR11934:SF0">
    <property type="entry name" value="RIBOSE-5-PHOSPHATE ISOMERASE"/>
    <property type="match status" value="1"/>
</dbReference>
<feature type="binding site" evidence="3">
    <location>
        <begin position="93"/>
        <end position="96"/>
    </location>
    <ligand>
        <name>substrate</name>
    </ligand>
</feature>
<name>A0A7W5AZI3_9BACL</name>
<dbReference type="GO" id="GO:0005829">
    <property type="term" value="C:cytosol"/>
    <property type="evidence" value="ECO:0007669"/>
    <property type="project" value="TreeGrafter"/>
</dbReference>
<dbReference type="NCBIfam" id="NF001924">
    <property type="entry name" value="PRK00702.1"/>
    <property type="match status" value="1"/>
</dbReference>
<dbReference type="EMBL" id="JACHXK010000006">
    <property type="protein sequence ID" value="MBB3111136.1"/>
    <property type="molecule type" value="Genomic_DNA"/>
</dbReference>
<evidence type="ECO:0000256" key="2">
    <source>
        <dbReference type="ARBA" id="ARBA00023235"/>
    </source>
</evidence>
<dbReference type="GO" id="GO:0006014">
    <property type="term" value="P:D-ribose metabolic process"/>
    <property type="evidence" value="ECO:0007669"/>
    <property type="project" value="TreeGrafter"/>
</dbReference>
<reference evidence="4 5" key="1">
    <citation type="submission" date="2020-08" db="EMBL/GenBank/DDBJ databases">
        <title>Genomic Encyclopedia of Type Strains, Phase III (KMG-III): the genomes of soil and plant-associated and newly described type strains.</title>
        <authorList>
            <person name="Whitman W."/>
        </authorList>
    </citation>
    <scope>NUCLEOTIDE SEQUENCE [LARGE SCALE GENOMIC DNA]</scope>
    <source>
        <strain evidence="4 5">CECT 5862</strain>
    </source>
</reference>
<feature type="binding site" evidence="3">
    <location>
        <position position="120"/>
    </location>
    <ligand>
        <name>substrate</name>
    </ligand>
</feature>
<dbReference type="PANTHER" id="PTHR11934">
    <property type="entry name" value="RIBOSE-5-PHOSPHATE ISOMERASE"/>
    <property type="match status" value="1"/>
</dbReference>
<evidence type="ECO:0000313" key="4">
    <source>
        <dbReference type="EMBL" id="MBB3111136.1"/>
    </source>
</evidence>
<comment type="pathway">
    <text evidence="3">Carbohydrate degradation; pentose phosphate pathway; D-ribose 5-phosphate from D-ribulose 5-phosphate (non-oxidative stage): step 1/1.</text>
</comment>
<sequence>MQAKQVAAVRAVQSIQEGMVVGLGTGSTAYYAIQEIGRRTAEGLQIKAVATSVQSENLAKELGIPLIPFAEVEVIDVTIDGADEVDGSWNLIKGGGGALLREKIVAAASKQLIIIVDESKAVGQLGKFPLPVEIVTFASELTLRKLEALGCKPVIRLTASNEPFITDNGNYTVDCHFDRIEDADQLNLALHAIPGVVDHGLFLHMATQVIVGYADGSARELER</sequence>
<dbReference type="InterPro" id="IPR020672">
    <property type="entry name" value="Ribose5P_isomerase_typA_subgr"/>
</dbReference>
<feature type="active site" description="Proton acceptor" evidence="3">
    <location>
        <position position="102"/>
    </location>
</feature>
<dbReference type="Proteomes" id="UP000570361">
    <property type="component" value="Unassembled WGS sequence"/>
</dbReference>
<proteinExistence type="inferred from homology"/>
<evidence type="ECO:0000313" key="5">
    <source>
        <dbReference type="Proteomes" id="UP000570361"/>
    </source>
</evidence>
<dbReference type="NCBIfam" id="TIGR00021">
    <property type="entry name" value="rpiA"/>
    <property type="match status" value="1"/>
</dbReference>
<feature type="binding site" evidence="3">
    <location>
        <begin position="80"/>
        <end position="83"/>
    </location>
    <ligand>
        <name>substrate</name>
    </ligand>
</feature>
<dbReference type="Gene3D" id="3.30.70.260">
    <property type="match status" value="1"/>
</dbReference>
<comment type="caution">
    <text evidence="4">The sequence shown here is derived from an EMBL/GenBank/DDBJ whole genome shotgun (WGS) entry which is preliminary data.</text>
</comment>
<comment type="similarity">
    <text evidence="3">Belongs to the ribose 5-phosphate isomerase family.</text>
</comment>
<keyword evidence="2 3" id="KW-0413">Isomerase</keyword>
<comment type="catalytic activity">
    <reaction evidence="1 3">
        <text>aldehydo-D-ribose 5-phosphate = D-ribulose 5-phosphate</text>
        <dbReference type="Rhea" id="RHEA:14657"/>
        <dbReference type="ChEBI" id="CHEBI:58121"/>
        <dbReference type="ChEBI" id="CHEBI:58273"/>
        <dbReference type="EC" id="5.3.1.6"/>
    </reaction>
</comment>
<organism evidence="4 5">
    <name type="scientific">Paenibacillus phyllosphaerae</name>
    <dbReference type="NCBI Taxonomy" id="274593"/>
    <lineage>
        <taxon>Bacteria</taxon>
        <taxon>Bacillati</taxon>
        <taxon>Bacillota</taxon>
        <taxon>Bacilli</taxon>
        <taxon>Bacillales</taxon>
        <taxon>Paenibacillaceae</taxon>
        <taxon>Paenibacillus</taxon>
    </lineage>
</organism>
<dbReference type="CDD" id="cd01398">
    <property type="entry name" value="RPI_A"/>
    <property type="match status" value="1"/>
</dbReference>
<keyword evidence="5" id="KW-1185">Reference proteome</keyword>
<dbReference type="GO" id="GO:0004751">
    <property type="term" value="F:ribose-5-phosphate isomerase activity"/>
    <property type="evidence" value="ECO:0007669"/>
    <property type="project" value="UniProtKB-UniRule"/>
</dbReference>
<evidence type="ECO:0000256" key="3">
    <source>
        <dbReference type="HAMAP-Rule" id="MF_00170"/>
    </source>
</evidence>
<dbReference type="EC" id="5.3.1.6" evidence="3"/>
<evidence type="ECO:0000256" key="1">
    <source>
        <dbReference type="ARBA" id="ARBA00001713"/>
    </source>
</evidence>
<dbReference type="Pfam" id="PF06026">
    <property type="entry name" value="Rib_5-P_isom_A"/>
    <property type="match status" value="1"/>
</dbReference>
<dbReference type="UniPathway" id="UPA00115">
    <property type="reaction ID" value="UER00412"/>
</dbReference>
<comment type="subunit">
    <text evidence="3">Homodimer.</text>
</comment>
<dbReference type="InterPro" id="IPR037171">
    <property type="entry name" value="NagB/RpiA_transferase-like"/>
</dbReference>
<accession>A0A7W5AZI3</accession>
<gene>
    <name evidence="3" type="primary">rpiA</name>
    <name evidence="4" type="ORF">FHS18_003204</name>
</gene>
<dbReference type="SUPFAM" id="SSF100950">
    <property type="entry name" value="NagB/RpiA/CoA transferase-like"/>
    <property type="match status" value="1"/>
</dbReference>
<dbReference type="RefSeq" id="WP_183601003.1">
    <property type="nucleotide sequence ID" value="NZ_JACHXK010000006.1"/>
</dbReference>
<dbReference type="GO" id="GO:0009052">
    <property type="term" value="P:pentose-phosphate shunt, non-oxidative branch"/>
    <property type="evidence" value="ECO:0007669"/>
    <property type="project" value="UniProtKB-UniRule"/>
</dbReference>
<feature type="binding site" evidence="3">
    <location>
        <begin position="25"/>
        <end position="28"/>
    </location>
    <ligand>
        <name>substrate</name>
    </ligand>
</feature>